<comment type="similarity">
    <text evidence="2">Belongs to the glycosyltransferase 2 family.</text>
</comment>
<evidence type="ECO:0000256" key="2">
    <source>
        <dbReference type="ARBA" id="ARBA00006739"/>
    </source>
</evidence>
<accession>A0A6G2DEA5</accession>
<comment type="pathway">
    <text evidence="1">Cell wall biogenesis; cell wall polysaccharide biosynthesis.</text>
</comment>
<evidence type="ECO:0000259" key="5">
    <source>
        <dbReference type="Pfam" id="PF00535"/>
    </source>
</evidence>
<comment type="caution">
    <text evidence="6">The sequence shown here is derived from an EMBL/GenBank/DDBJ whole genome shotgun (WGS) entry which is preliminary data.</text>
</comment>
<evidence type="ECO:0000313" key="7">
    <source>
        <dbReference type="Proteomes" id="UP000483094"/>
    </source>
</evidence>
<protein>
    <submittedName>
        <fullName evidence="6">Glycosyltransferase</fullName>
    </submittedName>
</protein>
<keyword evidence="3" id="KW-0328">Glycosyltransferase</keyword>
<dbReference type="PANTHER" id="PTHR43179:SF12">
    <property type="entry name" value="GALACTOFURANOSYLTRANSFERASE GLFT2"/>
    <property type="match status" value="1"/>
</dbReference>
<dbReference type="Gene3D" id="3.90.550.10">
    <property type="entry name" value="Spore Coat Polysaccharide Biosynthesis Protein SpsA, Chain A"/>
    <property type="match status" value="1"/>
</dbReference>
<dbReference type="InterPro" id="IPR029044">
    <property type="entry name" value="Nucleotide-diphossugar_trans"/>
</dbReference>
<dbReference type="SUPFAM" id="SSF53448">
    <property type="entry name" value="Nucleotide-diphospho-sugar transferases"/>
    <property type="match status" value="1"/>
</dbReference>
<dbReference type="PANTHER" id="PTHR43179">
    <property type="entry name" value="RHAMNOSYLTRANSFERASE WBBL"/>
    <property type="match status" value="1"/>
</dbReference>
<dbReference type="Proteomes" id="UP000483094">
    <property type="component" value="Unassembled WGS sequence"/>
</dbReference>
<gene>
    <name evidence="6" type="ORF">GM540_11895</name>
</gene>
<organism evidence="6 7">
    <name type="scientific">Streptococcus pneumoniae</name>
    <dbReference type="NCBI Taxonomy" id="1313"/>
    <lineage>
        <taxon>Bacteria</taxon>
        <taxon>Bacillati</taxon>
        <taxon>Bacillota</taxon>
        <taxon>Bacilli</taxon>
        <taxon>Lactobacillales</taxon>
        <taxon>Streptococcaceae</taxon>
        <taxon>Streptococcus</taxon>
    </lineage>
</organism>
<reference evidence="6 7" key="1">
    <citation type="submission" date="2019-11" db="EMBL/GenBank/DDBJ databases">
        <title>Growth characteristics of pneumococcus vary with the chemical composition of the capsule and with environmental conditions.</title>
        <authorList>
            <person name="Tothpal A."/>
            <person name="Desobry K."/>
            <person name="Joshi S."/>
            <person name="Wyllie A.L."/>
            <person name="Weinberger D.M."/>
        </authorList>
    </citation>
    <scope>NUCLEOTIDE SEQUENCE [LARGE SCALE GENOMIC DNA]</scope>
    <source>
        <strain evidence="7">pnumococcus19F</strain>
    </source>
</reference>
<evidence type="ECO:0000256" key="3">
    <source>
        <dbReference type="ARBA" id="ARBA00022676"/>
    </source>
</evidence>
<dbReference type="EMBL" id="WNHQ01001324">
    <property type="protein sequence ID" value="MTV74655.1"/>
    <property type="molecule type" value="Genomic_DNA"/>
</dbReference>
<name>A0A6G2DEA5_STREE</name>
<evidence type="ECO:0000313" key="6">
    <source>
        <dbReference type="EMBL" id="MTV74655.1"/>
    </source>
</evidence>
<dbReference type="InterPro" id="IPR001173">
    <property type="entry name" value="Glyco_trans_2-like"/>
</dbReference>
<dbReference type="GO" id="GO:0016757">
    <property type="term" value="F:glycosyltransferase activity"/>
    <property type="evidence" value="ECO:0007669"/>
    <property type="project" value="UniProtKB-KW"/>
</dbReference>
<feature type="non-terminal residue" evidence="6">
    <location>
        <position position="102"/>
    </location>
</feature>
<dbReference type="AlphaFoldDB" id="A0A6G2DEA5"/>
<feature type="domain" description="Glycosyltransferase 2-like" evidence="5">
    <location>
        <begin position="14"/>
        <end position="82"/>
    </location>
</feature>
<keyword evidence="4 6" id="KW-0808">Transferase</keyword>
<evidence type="ECO:0000256" key="4">
    <source>
        <dbReference type="ARBA" id="ARBA00022679"/>
    </source>
</evidence>
<sequence length="102" mass="11560">MGKEIKAVYAILNYNTWEDTARLAQKVATFQHIQSVIIVDNLSTDDSYHYLKRLEGEKISVYQTQRNGGYSVGNNVAARKAYNMGVDILFISNPDVDIDEKD</sequence>
<dbReference type="Pfam" id="PF00535">
    <property type="entry name" value="Glycos_transf_2"/>
    <property type="match status" value="1"/>
</dbReference>
<proteinExistence type="inferred from homology"/>
<evidence type="ECO:0000256" key="1">
    <source>
        <dbReference type="ARBA" id="ARBA00004776"/>
    </source>
</evidence>